<dbReference type="AlphaFoldDB" id="A0A3S5BVX6"/>
<proteinExistence type="predicted"/>
<comment type="caution">
    <text evidence="1">The sequence shown here is derived from an EMBL/GenBank/DDBJ whole genome shotgun (WGS) entry which is preliminary data.</text>
</comment>
<evidence type="ECO:0000313" key="1">
    <source>
        <dbReference type="EMBL" id="VEL42557.1"/>
    </source>
</evidence>
<dbReference type="Proteomes" id="UP000784294">
    <property type="component" value="Unassembled WGS sequence"/>
</dbReference>
<keyword evidence="2" id="KW-1185">Reference proteome</keyword>
<gene>
    <name evidence="1" type="ORF">PXEA_LOCUS35997</name>
</gene>
<reference evidence="1" key="1">
    <citation type="submission" date="2018-11" db="EMBL/GenBank/DDBJ databases">
        <authorList>
            <consortium name="Pathogen Informatics"/>
        </authorList>
    </citation>
    <scope>NUCLEOTIDE SEQUENCE</scope>
</reference>
<evidence type="ECO:0000313" key="2">
    <source>
        <dbReference type="Proteomes" id="UP000784294"/>
    </source>
</evidence>
<protein>
    <submittedName>
        <fullName evidence="1">Uncharacterized protein</fullName>
    </submittedName>
</protein>
<name>A0A3S5BVX6_9PLAT</name>
<accession>A0A3S5BVX6</accession>
<sequence>MSPSVCSAGPIPEELAAVHLRLANFPSVCCETSSSISRVSQHFDVPTSFPPSLTDNALPTHDHIRVDHDPTFQLATEIDATAEREKKTKITADDILKVIDMNEDKDKRNRGKKFMEMRGKGQIKRNITSIVTPGCPGHKIFTALENDDKINHAENISAPSSLSSSCDAVVPAILSVGKARVSALVRQRNHQSVWNKESTREQVS</sequence>
<dbReference type="EMBL" id="CAAALY010275103">
    <property type="protein sequence ID" value="VEL42557.1"/>
    <property type="molecule type" value="Genomic_DNA"/>
</dbReference>
<organism evidence="1 2">
    <name type="scientific">Protopolystoma xenopodis</name>
    <dbReference type="NCBI Taxonomy" id="117903"/>
    <lineage>
        <taxon>Eukaryota</taxon>
        <taxon>Metazoa</taxon>
        <taxon>Spiralia</taxon>
        <taxon>Lophotrochozoa</taxon>
        <taxon>Platyhelminthes</taxon>
        <taxon>Monogenea</taxon>
        <taxon>Polyopisthocotylea</taxon>
        <taxon>Polystomatidea</taxon>
        <taxon>Polystomatidae</taxon>
        <taxon>Protopolystoma</taxon>
    </lineage>
</organism>